<evidence type="ECO:0000256" key="14">
    <source>
        <dbReference type="SAM" id="MobiDB-lite"/>
    </source>
</evidence>
<keyword evidence="11 15" id="KW-0472">Membrane</keyword>
<evidence type="ECO:0000256" key="15">
    <source>
        <dbReference type="SAM" id="Phobius"/>
    </source>
</evidence>
<dbReference type="FunFam" id="1.10.287.70:FF:000557">
    <property type="entry name" value="Voltage-dependent calcium channel type A subunit alpha-1-like Protein"/>
    <property type="match status" value="1"/>
</dbReference>
<evidence type="ECO:0000256" key="9">
    <source>
        <dbReference type="ARBA" id="ARBA00022989"/>
    </source>
</evidence>
<dbReference type="InterPro" id="IPR005445">
    <property type="entry name" value="VDCC_T_a1"/>
</dbReference>
<dbReference type="Pfam" id="PF00520">
    <property type="entry name" value="Ion_trans"/>
    <property type="match status" value="1"/>
</dbReference>
<keyword evidence="12" id="KW-0325">Glycoprotein</keyword>
<evidence type="ECO:0000256" key="16">
    <source>
        <dbReference type="SAM" id="SignalP"/>
    </source>
</evidence>
<dbReference type="Proteomes" id="UP000593565">
    <property type="component" value="Unassembled WGS sequence"/>
</dbReference>
<keyword evidence="7" id="KW-0106">Calcium</keyword>
<keyword evidence="5 15" id="KW-0812">Transmembrane</keyword>
<evidence type="ECO:0000256" key="8">
    <source>
        <dbReference type="ARBA" id="ARBA00022882"/>
    </source>
</evidence>
<evidence type="ECO:0000256" key="3">
    <source>
        <dbReference type="ARBA" id="ARBA00022568"/>
    </source>
</evidence>
<evidence type="ECO:0000256" key="13">
    <source>
        <dbReference type="ARBA" id="ARBA00023303"/>
    </source>
</evidence>
<dbReference type="GO" id="GO:0008331">
    <property type="term" value="F:high voltage-gated calcium channel activity"/>
    <property type="evidence" value="ECO:0007669"/>
    <property type="project" value="TreeGrafter"/>
</dbReference>
<keyword evidence="9 15" id="KW-1133">Transmembrane helix</keyword>
<keyword evidence="2" id="KW-0813">Transport</keyword>
<evidence type="ECO:0000256" key="4">
    <source>
        <dbReference type="ARBA" id="ARBA00022673"/>
    </source>
</evidence>
<dbReference type="GO" id="GO:0098703">
    <property type="term" value="P:calcium ion import across plasma membrane"/>
    <property type="evidence" value="ECO:0007669"/>
    <property type="project" value="TreeGrafter"/>
</dbReference>
<evidence type="ECO:0000256" key="5">
    <source>
        <dbReference type="ARBA" id="ARBA00022692"/>
    </source>
</evidence>
<feature type="transmembrane region" description="Helical" evidence="15">
    <location>
        <begin position="292"/>
        <end position="317"/>
    </location>
</feature>
<evidence type="ECO:0000256" key="11">
    <source>
        <dbReference type="ARBA" id="ARBA00023136"/>
    </source>
</evidence>
<keyword evidence="4" id="KW-0107">Calcium channel</keyword>
<feature type="transmembrane region" description="Helical" evidence="15">
    <location>
        <begin position="265"/>
        <end position="286"/>
    </location>
</feature>
<dbReference type="FunFam" id="1.20.120.350:FF:000012">
    <property type="entry name" value="Voltage-dependent T-type calcium channel subunit alpha"/>
    <property type="match status" value="1"/>
</dbReference>
<evidence type="ECO:0000259" key="17">
    <source>
        <dbReference type="Pfam" id="PF00520"/>
    </source>
</evidence>
<evidence type="ECO:0000256" key="2">
    <source>
        <dbReference type="ARBA" id="ARBA00022448"/>
    </source>
</evidence>
<dbReference type="PRINTS" id="PR01629">
    <property type="entry name" value="TVDCCALPHA1"/>
</dbReference>
<evidence type="ECO:0000256" key="10">
    <source>
        <dbReference type="ARBA" id="ARBA00023065"/>
    </source>
</evidence>
<keyword evidence="6" id="KW-0677">Repeat</keyword>
<proteinExistence type="predicted"/>
<protein>
    <recommendedName>
        <fullName evidence="17">Ion transport domain-containing protein</fullName>
    </recommendedName>
</protein>
<dbReference type="PANTHER" id="PTHR45628:SF37">
    <property type="entry name" value="VOLTAGE-DEPENDENT T-TYPE CALCIUM CHANNEL SUBUNIT ALPHA-1H"/>
    <property type="match status" value="1"/>
</dbReference>
<feature type="chain" id="PRO_5029587862" description="Ion transport domain-containing protein" evidence="16">
    <location>
        <begin position="22"/>
        <end position="689"/>
    </location>
</feature>
<evidence type="ECO:0000313" key="19">
    <source>
        <dbReference type="Proteomes" id="UP000593565"/>
    </source>
</evidence>
<dbReference type="PANTHER" id="PTHR45628">
    <property type="entry name" value="VOLTAGE-DEPENDENT CALCIUM CHANNEL TYPE A SUBUNIT ALPHA-1"/>
    <property type="match status" value="1"/>
</dbReference>
<feature type="transmembrane region" description="Helical" evidence="15">
    <location>
        <begin position="136"/>
        <end position="158"/>
    </location>
</feature>
<evidence type="ECO:0000256" key="7">
    <source>
        <dbReference type="ARBA" id="ARBA00022837"/>
    </source>
</evidence>
<evidence type="ECO:0000256" key="12">
    <source>
        <dbReference type="ARBA" id="ARBA00023180"/>
    </source>
</evidence>
<dbReference type="EMBL" id="JAAGNN010000023">
    <property type="protein sequence ID" value="KAF4074082.1"/>
    <property type="molecule type" value="Genomic_DNA"/>
</dbReference>
<dbReference type="AlphaFoldDB" id="A0A7J5ZTV5"/>
<keyword evidence="8" id="KW-0851">Voltage-gated channel</keyword>
<name>A0A7J5ZTV5_AMEME</name>
<dbReference type="InterPro" id="IPR005821">
    <property type="entry name" value="Ion_trans_dom"/>
</dbReference>
<reference evidence="18 19" key="1">
    <citation type="submission" date="2020-02" db="EMBL/GenBank/DDBJ databases">
        <title>A chromosome-scale genome assembly of the black bullhead catfish (Ameiurus melas).</title>
        <authorList>
            <person name="Wen M."/>
            <person name="Zham M."/>
            <person name="Cabau C."/>
            <person name="Klopp C."/>
            <person name="Donnadieu C."/>
            <person name="Roques C."/>
            <person name="Bouchez O."/>
            <person name="Lampietro C."/>
            <person name="Jouanno E."/>
            <person name="Herpin A."/>
            <person name="Louis A."/>
            <person name="Berthelot C."/>
            <person name="Parey E."/>
            <person name="Roest-Crollius H."/>
            <person name="Braasch I."/>
            <person name="Postlethwait J."/>
            <person name="Robinson-Rechavi M."/>
            <person name="Echchiki A."/>
            <person name="Begum T."/>
            <person name="Montfort J."/>
            <person name="Schartl M."/>
            <person name="Bobe J."/>
            <person name="Guiguen Y."/>
        </authorList>
    </citation>
    <scope>NUCLEOTIDE SEQUENCE [LARGE SCALE GENOMIC DNA]</scope>
    <source>
        <strain evidence="18">M_S1</strain>
        <tissue evidence="18">Blood</tissue>
    </source>
</reference>
<dbReference type="Gene3D" id="1.10.287.70">
    <property type="match status" value="1"/>
</dbReference>
<keyword evidence="16" id="KW-0732">Signal</keyword>
<keyword evidence="10" id="KW-0406">Ion transport</keyword>
<comment type="caution">
    <text evidence="18">The sequence shown here is derived from an EMBL/GenBank/DDBJ whole genome shotgun (WGS) entry which is preliminary data.</text>
</comment>
<dbReference type="Gene3D" id="1.20.120.350">
    <property type="entry name" value="Voltage-gated potassium channels. Chain C"/>
    <property type="match status" value="1"/>
</dbReference>
<feature type="signal peptide" evidence="16">
    <location>
        <begin position="1"/>
        <end position="21"/>
    </location>
</feature>
<feature type="domain" description="Ion transport" evidence="17">
    <location>
        <begin position="3"/>
        <end position="328"/>
    </location>
</feature>
<evidence type="ECO:0000256" key="6">
    <source>
        <dbReference type="ARBA" id="ARBA00022737"/>
    </source>
</evidence>
<organism evidence="18 19">
    <name type="scientific">Ameiurus melas</name>
    <name type="common">Black bullhead</name>
    <name type="synonym">Silurus melas</name>
    <dbReference type="NCBI Taxonomy" id="219545"/>
    <lineage>
        <taxon>Eukaryota</taxon>
        <taxon>Metazoa</taxon>
        <taxon>Chordata</taxon>
        <taxon>Craniata</taxon>
        <taxon>Vertebrata</taxon>
        <taxon>Euteleostomi</taxon>
        <taxon>Actinopterygii</taxon>
        <taxon>Neopterygii</taxon>
        <taxon>Teleostei</taxon>
        <taxon>Ostariophysi</taxon>
        <taxon>Siluriformes</taxon>
        <taxon>Ictaluridae</taxon>
        <taxon>Ameiurus</taxon>
    </lineage>
</organism>
<evidence type="ECO:0000313" key="18">
    <source>
        <dbReference type="EMBL" id="KAF4074082.1"/>
    </source>
</evidence>
<keyword evidence="13" id="KW-0407">Ion channel</keyword>
<dbReference type="InterPro" id="IPR050599">
    <property type="entry name" value="VDCC_alpha-1_subunit"/>
</dbReference>
<sequence length="689" mass="77917">MVTWFEHVSMLVILLNCVTLGMFQPCEDVTCQSEWCVILQAFDDCIFAFFAVEMVIKMMALGIFGSKCYLGDTWNRLDFFIVMAGMLEYSLDGHNASLSAIRTVRVLRPLRAINRVPSMRILVTLLLDTLPMLGNVLLLCFFVFFIFGIVGVQLWAGLLRNRCFLDKNAKDLYNLSFMSPYYMHEDGEESPFICSTIINGMLKCSDVPHYKEGEMECNLNASLGHSLSGPDTRNGCVNWNQYYSVCQPGELNPHKGAVNFDNIGYAWIAIFQVITLEGWVDIMYYVMDAHSFYNFIYFILLIIVGSFFMINLCLVVIATQFSETKQRENQLMQEQRARYMSNDSTLASYSEPGSCYEEMLRYISHLYRKVKRRAYRIYTSWQSKRRKKVNPNSGALPGGGGSNGHGRQKSGGHWARSVHNLVQHHQHHHCHLSNGSPSPQAIAESTDVLEMRFITSGVQLTVSSQSPAGLSPGHQSVHSIFQGDFHEDPQICTGTPAGMTPLGRLNGGMNYPTILPSFICSYTGSNVTAKGRIEANNSTADMVDPFEKLHHLTGEHSHRRLMLQMAGVEPTSLLFEVLRCPYCAQALENIDLDLADSECSQSEGDVVHEFSHRARFRLGHSHYHKRLEDRSRLMRCWENFGDRMKRIVDSNAVLPLHAAPPLTVLWPRCSRMGISLTVMLAAGYDLRFD</sequence>
<keyword evidence="3" id="KW-0109">Calcium transport</keyword>
<keyword evidence="19" id="KW-1185">Reference proteome</keyword>
<evidence type="ECO:0000256" key="1">
    <source>
        <dbReference type="ARBA" id="ARBA00004141"/>
    </source>
</evidence>
<feature type="region of interest" description="Disordered" evidence="14">
    <location>
        <begin position="386"/>
        <end position="413"/>
    </location>
</feature>
<dbReference type="InterPro" id="IPR027359">
    <property type="entry name" value="Volt_channel_dom_sf"/>
</dbReference>
<dbReference type="SUPFAM" id="SSF81324">
    <property type="entry name" value="Voltage-gated potassium channels"/>
    <property type="match status" value="1"/>
</dbReference>
<accession>A0A7J5ZTV5</accession>
<comment type="subcellular location">
    <subcellularLocation>
        <location evidence="1">Membrane</location>
        <topology evidence="1">Multi-pass membrane protein</topology>
    </subcellularLocation>
</comment>
<gene>
    <name evidence="18" type="ORF">AMELA_G00250450</name>
</gene>
<dbReference type="GO" id="GO:0005891">
    <property type="term" value="C:voltage-gated calcium channel complex"/>
    <property type="evidence" value="ECO:0007669"/>
    <property type="project" value="InterPro"/>
</dbReference>
<dbReference type="FunFam" id="1.10.287.70:FF:000014">
    <property type="entry name" value="Voltage-dependent T-type calcium channel subunit alpha"/>
    <property type="match status" value="1"/>
</dbReference>